<dbReference type="InterPro" id="IPR003838">
    <property type="entry name" value="ABC3_permease_C"/>
</dbReference>
<dbReference type="PANTHER" id="PTHR30572:SF4">
    <property type="entry name" value="ABC TRANSPORTER PERMEASE YTRF"/>
    <property type="match status" value="1"/>
</dbReference>
<dbReference type="PANTHER" id="PTHR30572">
    <property type="entry name" value="MEMBRANE COMPONENT OF TRANSPORTER-RELATED"/>
    <property type="match status" value="1"/>
</dbReference>
<proteinExistence type="inferred from homology"/>
<evidence type="ECO:0000256" key="1">
    <source>
        <dbReference type="ARBA" id="ARBA00004651"/>
    </source>
</evidence>
<evidence type="ECO:0000259" key="9">
    <source>
        <dbReference type="Pfam" id="PF02687"/>
    </source>
</evidence>
<feature type="transmembrane region" description="Helical" evidence="8">
    <location>
        <begin position="1025"/>
        <end position="1043"/>
    </location>
</feature>
<evidence type="ECO:0000256" key="2">
    <source>
        <dbReference type="ARBA" id="ARBA00022475"/>
    </source>
</evidence>
<sequence length="1079" mass="113866">MSAGSLMTTLTIRKFRPEARSHGGWGLSRMFLRRALSYRRSQALVLAGVSLLIGTCATFAPWFSRAVEQTVTTETLSNQYLSASWQVEAKPPNSVGASTPKQPEDLTQLIPADLKPLFTPPAYGLSVDILWGLRGRDREISTKVIWRDGYCAQLVIVQGRCPQAAGEVVASTVDEKSYDAEPGAVLGATSDNYAGGGTLKVVGLYRPVDQNAPYWFGRGPIGRSGPATAKTPATSDYLLTVRETFNTGVWGYRSTMDTRPIPGVATADRLQRIKAVTNQVDGNAAELELEAQNSTGLDGLIDTIQAERKQATTIIPLVMVQVALFGVVVLALALGAVVDQRRPEVAVARLRGSSARRTGRSLFIELGAAVLIGTVAGIVTGFGLLLIVRATWLNDGAPLEFPWTVPAALAVAAVAGLAVVAWSVRTVVRQPISTLLRRVAPRRRGRAIGMIDLSIIVLASAGLVAALTGGGGGPLPVLTPTLLALAVGLTFAHLLLPAAGLVSRQALRNGRVGLALGALQVSRRPAVTRIVAVVAVATALVSFAGQASSVAGHNTEVRAGYETGADGILFMKFLDLGDFTRAIDKIDPDRHWFTPVVFGRPPSPDALRTLMIEPDSFQRIAFRGDQLTDAEGFQQLKAPTGLGPIDLRSDRLQVTATPGKMTPVLPRSATGEAPPPQPPAKSVIIEANVVSLRNGARYLVRFDPMPLVTGKTFTLSTSIDCLGGCRLLRVGIGRDVNDSSGVRGEIAISELGTPQQPSLPLGKAADWKPIRQLGGELGSLATKDGPAGGLTLDVTSLSAEQFVQYGTVPPTMPALVTPEYSVDESTSTPGVDGGAMLIQKIDRLGGPVNRYSEKTAVVDLETVRRLGGSVDSGSTDFQLWLNADGLANLDKITKGLADAGVTASLVDRRSDRIDSYGRSASSLALQLTPVVGVAGWSLAIIVLLLMVVTSWRSRAQDYASLRLTGVPVGTTGRAARWEQTGPVALATLLGTVCGIVGAQIALPLIPLFAETLQASPIPLELSRNWPVALVLWLIGTLVLTTTWRRCPASGSPCGPASWSGCWDRPAPGSPRCFSCAAGC</sequence>
<reference evidence="10 11" key="1">
    <citation type="journal article" date="2015" name="Stand. Genomic Sci.">
        <title>Genomic Encyclopedia of Bacterial and Archaeal Type Strains, Phase III: the genomes of soil and plant-associated and newly described type strains.</title>
        <authorList>
            <person name="Whitman W.B."/>
            <person name="Woyke T."/>
            <person name="Klenk H.P."/>
            <person name="Zhou Y."/>
            <person name="Lilburn T.G."/>
            <person name="Beck B.J."/>
            <person name="De Vos P."/>
            <person name="Vandamme P."/>
            <person name="Eisen J.A."/>
            <person name="Garrity G."/>
            <person name="Hugenholtz P."/>
            <person name="Kyrpides N.C."/>
        </authorList>
    </citation>
    <scope>NUCLEOTIDE SEQUENCE [LARGE SCALE GENOMIC DNA]</scope>
    <source>
        <strain evidence="10 11">VKM Ac-2538</strain>
    </source>
</reference>
<evidence type="ECO:0000256" key="3">
    <source>
        <dbReference type="ARBA" id="ARBA00022692"/>
    </source>
</evidence>
<name>A0ABY2BB60_9ACTN</name>
<gene>
    <name evidence="10" type="ORF">EV644_12079</name>
</gene>
<feature type="transmembrane region" description="Helical" evidence="8">
    <location>
        <begin position="449"/>
        <end position="470"/>
    </location>
</feature>
<keyword evidence="2" id="KW-1003">Cell membrane</keyword>
<feature type="transmembrane region" description="Helical" evidence="8">
    <location>
        <begin position="526"/>
        <end position="545"/>
    </location>
</feature>
<comment type="subcellular location">
    <subcellularLocation>
        <location evidence="1">Cell membrane</location>
        <topology evidence="1">Multi-pass membrane protein</topology>
    </subcellularLocation>
</comment>
<evidence type="ECO:0000256" key="5">
    <source>
        <dbReference type="ARBA" id="ARBA00023136"/>
    </source>
</evidence>
<comment type="similarity">
    <text evidence="6">Belongs to the ABC-4 integral membrane protein family.</text>
</comment>
<keyword evidence="11" id="KW-1185">Reference proteome</keyword>
<feature type="transmembrane region" description="Helical" evidence="8">
    <location>
        <begin position="923"/>
        <end position="948"/>
    </location>
</feature>
<keyword evidence="5 8" id="KW-0472">Membrane</keyword>
<comment type="caution">
    <text evidence="10">The sequence shown here is derived from an EMBL/GenBank/DDBJ whole genome shotgun (WGS) entry which is preliminary data.</text>
</comment>
<accession>A0ABY2BB60</accession>
<feature type="domain" description="ABC3 transporter permease C-terminal" evidence="9">
    <location>
        <begin position="318"/>
        <end position="425"/>
    </location>
</feature>
<evidence type="ECO:0000256" key="8">
    <source>
        <dbReference type="SAM" id="Phobius"/>
    </source>
</evidence>
<evidence type="ECO:0000256" key="7">
    <source>
        <dbReference type="SAM" id="MobiDB-lite"/>
    </source>
</evidence>
<keyword evidence="3 8" id="KW-0812">Transmembrane</keyword>
<dbReference type="Proteomes" id="UP000295818">
    <property type="component" value="Unassembled WGS sequence"/>
</dbReference>
<evidence type="ECO:0000313" key="10">
    <source>
        <dbReference type="EMBL" id="TCO14455.1"/>
    </source>
</evidence>
<feature type="transmembrane region" description="Helical" evidence="8">
    <location>
        <begin position="407"/>
        <end position="428"/>
    </location>
</feature>
<evidence type="ECO:0000256" key="6">
    <source>
        <dbReference type="ARBA" id="ARBA00038076"/>
    </source>
</evidence>
<feature type="region of interest" description="Disordered" evidence="7">
    <location>
        <begin position="658"/>
        <end position="680"/>
    </location>
</feature>
<feature type="transmembrane region" description="Helical" evidence="8">
    <location>
        <begin position="482"/>
        <end position="502"/>
    </location>
</feature>
<evidence type="ECO:0000313" key="11">
    <source>
        <dbReference type="Proteomes" id="UP000295818"/>
    </source>
</evidence>
<dbReference type="Pfam" id="PF02687">
    <property type="entry name" value="FtsX"/>
    <property type="match status" value="1"/>
</dbReference>
<feature type="transmembrane region" description="Helical" evidence="8">
    <location>
        <begin position="983"/>
        <end position="1005"/>
    </location>
</feature>
<dbReference type="EMBL" id="SLWM01000020">
    <property type="protein sequence ID" value="TCO14455.1"/>
    <property type="molecule type" value="Genomic_DNA"/>
</dbReference>
<feature type="transmembrane region" description="Helical" evidence="8">
    <location>
        <begin position="314"/>
        <end position="338"/>
    </location>
</feature>
<dbReference type="InterPro" id="IPR050250">
    <property type="entry name" value="Macrolide_Exporter_MacB"/>
</dbReference>
<feature type="transmembrane region" description="Helical" evidence="8">
    <location>
        <begin position="359"/>
        <end position="387"/>
    </location>
</feature>
<protein>
    <submittedName>
        <fullName evidence="10">FtsX-like permease family protein</fullName>
    </submittedName>
</protein>
<organism evidence="10 11">
    <name type="scientific">Kribbella orskensis</name>
    <dbReference type="NCBI Taxonomy" id="2512216"/>
    <lineage>
        <taxon>Bacteria</taxon>
        <taxon>Bacillati</taxon>
        <taxon>Actinomycetota</taxon>
        <taxon>Actinomycetes</taxon>
        <taxon>Propionibacteriales</taxon>
        <taxon>Kribbellaceae</taxon>
        <taxon>Kribbella</taxon>
    </lineage>
</organism>
<evidence type="ECO:0000256" key="4">
    <source>
        <dbReference type="ARBA" id="ARBA00022989"/>
    </source>
</evidence>
<keyword evidence="4 8" id="KW-1133">Transmembrane helix</keyword>